<dbReference type="PROSITE" id="PS51257">
    <property type="entry name" value="PROKAR_LIPOPROTEIN"/>
    <property type="match status" value="1"/>
</dbReference>
<dbReference type="EMBL" id="JBDJNQ010000001">
    <property type="protein sequence ID" value="MEN5375642.1"/>
    <property type="molecule type" value="Genomic_DNA"/>
</dbReference>
<accession>A0ABV0BMC2</accession>
<dbReference type="RefSeq" id="WP_183915602.1">
    <property type="nucleotide sequence ID" value="NZ_JBDJLH010000006.1"/>
</dbReference>
<reference evidence="1 2" key="1">
    <citation type="submission" date="2024-04" db="EMBL/GenBank/DDBJ databases">
        <title>WGS of bacteria from Torrens River.</title>
        <authorList>
            <person name="Wyrsch E.R."/>
            <person name="Drigo B."/>
        </authorList>
    </citation>
    <scope>NUCLEOTIDE SEQUENCE [LARGE SCALE GENOMIC DNA]</scope>
    <source>
        <strain evidence="1 2">TWI391</strain>
    </source>
</reference>
<gene>
    <name evidence="1" type="ORF">ABE541_00015</name>
</gene>
<sequence length="327" mass="36949">MKNSAKMMLCLGASVSLFACSKKEEKIGLDSGSNPEKIEMNNLGMLKFESDQVFKLTLAKFDEIDPKQLEQNIKDISKKFVSYRADTLDDNKNPWDFDPTLSRVLSKDGAVQVGDSVYFFTQKTDYKIAITDKDLLDKAILSKDFSSNKVAKQTVVYTTFSENDDLVKKSGTSTSNYNGSYQISTPEVTTGGRPERATITLDERKGNAGIRFNAVIYGQAYRKGGLFGAKKWREDEINDLIYDMIRGKSSARATFEGPFYNLRRLGQYETKFFSTDGPLINNYVPVEYLDVDLKTIKKNSNSAIYSVKILIDKYANGQRYLRVTTSW</sequence>
<evidence type="ECO:0000313" key="1">
    <source>
        <dbReference type="EMBL" id="MEN5375642.1"/>
    </source>
</evidence>
<evidence type="ECO:0008006" key="3">
    <source>
        <dbReference type="Google" id="ProtNLM"/>
    </source>
</evidence>
<organism evidence="1 2">
    <name type="scientific">Sphingobacterium kitahiroshimense</name>
    <dbReference type="NCBI Taxonomy" id="470446"/>
    <lineage>
        <taxon>Bacteria</taxon>
        <taxon>Pseudomonadati</taxon>
        <taxon>Bacteroidota</taxon>
        <taxon>Sphingobacteriia</taxon>
        <taxon>Sphingobacteriales</taxon>
        <taxon>Sphingobacteriaceae</taxon>
        <taxon>Sphingobacterium</taxon>
    </lineage>
</organism>
<proteinExistence type="predicted"/>
<keyword evidence="2" id="KW-1185">Reference proteome</keyword>
<evidence type="ECO:0000313" key="2">
    <source>
        <dbReference type="Proteomes" id="UP001409291"/>
    </source>
</evidence>
<comment type="caution">
    <text evidence="1">The sequence shown here is derived from an EMBL/GenBank/DDBJ whole genome shotgun (WGS) entry which is preliminary data.</text>
</comment>
<name>A0ABV0BMC2_9SPHI</name>
<protein>
    <recommendedName>
        <fullName evidence="3">DUF4848 domain-containing protein</fullName>
    </recommendedName>
</protein>
<dbReference type="Proteomes" id="UP001409291">
    <property type="component" value="Unassembled WGS sequence"/>
</dbReference>